<comment type="caution">
    <text evidence="1">The sequence shown here is derived from an EMBL/GenBank/DDBJ whole genome shotgun (WGS) entry which is preliminary data.</text>
</comment>
<keyword evidence="2" id="KW-1185">Reference proteome</keyword>
<accession>A0A7X8SKU9</accession>
<proteinExistence type="predicted"/>
<dbReference type="RefSeq" id="WP_168882803.1">
    <property type="nucleotide sequence ID" value="NZ_JABAIL010000003.1"/>
</dbReference>
<dbReference type="AlphaFoldDB" id="A0A7X8SKU9"/>
<name>A0A7X8SKU9_9BACT</name>
<dbReference type="Proteomes" id="UP000585050">
    <property type="component" value="Unassembled WGS sequence"/>
</dbReference>
<evidence type="ECO:0000313" key="2">
    <source>
        <dbReference type="Proteomes" id="UP000585050"/>
    </source>
</evidence>
<organism evidence="1 2">
    <name type="scientific">Flammeovirga agarivorans</name>
    <dbReference type="NCBI Taxonomy" id="2726742"/>
    <lineage>
        <taxon>Bacteria</taxon>
        <taxon>Pseudomonadati</taxon>
        <taxon>Bacteroidota</taxon>
        <taxon>Cytophagia</taxon>
        <taxon>Cytophagales</taxon>
        <taxon>Flammeovirgaceae</taxon>
        <taxon>Flammeovirga</taxon>
    </lineage>
</organism>
<evidence type="ECO:0000313" key="1">
    <source>
        <dbReference type="EMBL" id="NLR92098.1"/>
    </source>
</evidence>
<reference evidence="1 2" key="1">
    <citation type="submission" date="2020-04" db="EMBL/GenBank/DDBJ databases">
        <title>Flammeovirga sp. SR4, a novel species isolated from seawater.</title>
        <authorList>
            <person name="Wang X."/>
        </authorList>
    </citation>
    <scope>NUCLEOTIDE SEQUENCE [LARGE SCALE GENOMIC DNA]</scope>
    <source>
        <strain evidence="1 2">SR4</strain>
    </source>
</reference>
<sequence length="177" mass="19993">MSEKTSLENGSLVAKEIKLSLHVKNINEYLTDMYKQPGTPVEPIVIDQFVKTDLSGIFEIQSGETFTVEFDKKAKTKLKAELLFLQIQNMTKRKADIFDEIAWAKYFNKANDHVVAPNGCYYVKSDNDGKVTASTMKLASTDKPLLFSYYAVFSIKVDNKKYYCIIDPFGKITSGTS</sequence>
<gene>
    <name evidence="1" type="ORF">HGP29_12805</name>
</gene>
<protein>
    <submittedName>
        <fullName evidence="1">Uncharacterized protein</fullName>
    </submittedName>
</protein>
<dbReference type="EMBL" id="JABAIL010000003">
    <property type="protein sequence ID" value="NLR92098.1"/>
    <property type="molecule type" value="Genomic_DNA"/>
</dbReference>